<dbReference type="Gene3D" id="3.40.50.2300">
    <property type="match status" value="1"/>
</dbReference>
<evidence type="ECO:0000313" key="5">
    <source>
        <dbReference type="Proteomes" id="UP000189739"/>
    </source>
</evidence>
<evidence type="ECO:0000313" key="4">
    <source>
        <dbReference type="EMBL" id="OOQ61488.1"/>
    </source>
</evidence>
<sequence>MNKRILIVDDNELVTEVMSYILTNNGYDVTTLNSGDGVVAHIRTTHPDLVIMDIVLPGVDGRDICRIIKHNKATQNLPVIICSGNDDIEESLNQEGAPDDILPKPFDMTVLLNKVEHQLAA</sequence>
<dbReference type="GO" id="GO:0000160">
    <property type="term" value="P:phosphorelay signal transduction system"/>
    <property type="evidence" value="ECO:0007669"/>
    <property type="project" value="InterPro"/>
</dbReference>
<dbReference type="SUPFAM" id="SSF52172">
    <property type="entry name" value="CheY-like"/>
    <property type="match status" value="1"/>
</dbReference>
<dbReference type="InterPro" id="IPR011006">
    <property type="entry name" value="CheY-like_superfamily"/>
</dbReference>
<dbReference type="PANTHER" id="PTHR44591">
    <property type="entry name" value="STRESS RESPONSE REGULATOR PROTEIN 1"/>
    <property type="match status" value="1"/>
</dbReference>
<evidence type="ECO:0000256" key="1">
    <source>
        <dbReference type="ARBA" id="ARBA00022553"/>
    </source>
</evidence>
<keyword evidence="1 2" id="KW-0597">Phosphoprotein</keyword>
<dbReference type="InterPro" id="IPR001789">
    <property type="entry name" value="Sig_transdc_resp-reg_receiver"/>
</dbReference>
<dbReference type="PANTHER" id="PTHR44591:SF3">
    <property type="entry name" value="RESPONSE REGULATORY DOMAIN-CONTAINING PROTEIN"/>
    <property type="match status" value="1"/>
</dbReference>
<comment type="caution">
    <text evidence="4">The sequence shown here is derived from an EMBL/GenBank/DDBJ whole genome shotgun (WGS) entry which is preliminary data.</text>
</comment>
<reference evidence="4 5" key="1">
    <citation type="submission" date="2016-07" db="EMBL/GenBank/DDBJ databases">
        <title>Genomic analysis of zinc-resistant bacterium Mucilaginibacter pedocola TBZ30.</title>
        <authorList>
            <person name="Huang J."/>
            <person name="Tang J."/>
        </authorList>
    </citation>
    <scope>NUCLEOTIDE SEQUENCE [LARGE SCALE GENOMIC DNA]</scope>
    <source>
        <strain evidence="4 5">TBZ30</strain>
    </source>
</reference>
<dbReference type="AlphaFoldDB" id="A0A1S9PLQ4"/>
<keyword evidence="5" id="KW-1185">Reference proteome</keyword>
<dbReference type="InterPro" id="IPR050595">
    <property type="entry name" value="Bact_response_regulator"/>
</dbReference>
<proteinExistence type="predicted"/>
<name>A0A1S9PLQ4_9SPHI</name>
<dbReference type="SMART" id="SM00448">
    <property type="entry name" value="REC"/>
    <property type="match status" value="1"/>
</dbReference>
<dbReference type="Pfam" id="PF00072">
    <property type="entry name" value="Response_reg"/>
    <property type="match status" value="1"/>
</dbReference>
<organism evidence="4 5">
    <name type="scientific">Mucilaginibacter pedocola</name>
    <dbReference type="NCBI Taxonomy" id="1792845"/>
    <lineage>
        <taxon>Bacteria</taxon>
        <taxon>Pseudomonadati</taxon>
        <taxon>Bacteroidota</taxon>
        <taxon>Sphingobacteriia</taxon>
        <taxon>Sphingobacteriales</taxon>
        <taxon>Sphingobacteriaceae</taxon>
        <taxon>Mucilaginibacter</taxon>
    </lineage>
</organism>
<dbReference type="STRING" id="1792845.BC343_20530"/>
<dbReference type="PROSITE" id="PS50110">
    <property type="entry name" value="RESPONSE_REGULATORY"/>
    <property type="match status" value="1"/>
</dbReference>
<dbReference type="Proteomes" id="UP000189739">
    <property type="component" value="Unassembled WGS sequence"/>
</dbReference>
<accession>A0A1S9PLQ4</accession>
<evidence type="ECO:0000256" key="2">
    <source>
        <dbReference type="PROSITE-ProRule" id="PRU00169"/>
    </source>
</evidence>
<protein>
    <recommendedName>
        <fullName evidence="3">Response regulatory domain-containing protein</fullName>
    </recommendedName>
</protein>
<evidence type="ECO:0000259" key="3">
    <source>
        <dbReference type="PROSITE" id="PS50110"/>
    </source>
</evidence>
<feature type="modified residue" description="4-aspartylphosphate" evidence="2">
    <location>
        <position position="53"/>
    </location>
</feature>
<feature type="domain" description="Response regulatory" evidence="3">
    <location>
        <begin position="4"/>
        <end position="119"/>
    </location>
</feature>
<dbReference type="RefSeq" id="WP_162276824.1">
    <property type="nucleotide sequence ID" value="NZ_MBTF01000002.1"/>
</dbReference>
<dbReference type="EMBL" id="MBTF01000002">
    <property type="protein sequence ID" value="OOQ61488.1"/>
    <property type="molecule type" value="Genomic_DNA"/>
</dbReference>
<gene>
    <name evidence="4" type="ORF">BC343_20530</name>
</gene>